<keyword evidence="2" id="KW-1185">Reference proteome</keyword>
<dbReference type="Proteomes" id="UP000199413">
    <property type="component" value="Unassembled WGS sequence"/>
</dbReference>
<accession>A0A1C6SKD9</accession>
<name>A0A1C6SKD9_9ACTN</name>
<dbReference type="AlphaFoldDB" id="A0A1C6SKD9"/>
<evidence type="ECO:0000313" key="1">
    <source>
        <dbReference type="EMBL" id="SCL29986.1"/>
    </source>
</evidence>
<dbReference type="EMBL" id="FMHV01000002">
    <property type="protein sequence ID" value="SCL29986.1"/>
    <property type="molecule type" value="Genomic_DNA"/>
</dbReference>
<sequence length="192" mass="20899">MEPVPPAIRHSGMMRILAAGLSLVLLTACSPAGHGGQREVRRHVPAVGERDDTSSTRGSVAYYFSPPQPYPGPTWTKGGRPVDGRELNSIAGPDHCDWQSAVMMHLGWPLGTVSQSTAEIRQFIRDPEGVIGYGVRDKLAIATDLPDDARDTGYRNGELELWLSPSDPDAAYLRAGDDVERWPRADPIVACR</sequence>
<gene>
    <name evidence="1" type="ORF">GA0070624_3988</name>
</gene>
<reference evidence="2" key="1">
    <citation type="submission" date="2016-06" db="EMBL/GenBank/DDBJ databases">
        <authorList>
            <person name="Varghese N."/>
            <person name="Submissions Spin"/>
        </authorList>
    </citation>
    <scope>NUCLEOTIDE SEQUENCE [LARGE SCALE GENOMIC DNA]</scope>
    <source>
        <strain evidence="2">DSM 45431</strain>
    </source>
</reference>
<proteinExistence type="predicted"/>
<protein>
    <submittedName>
        <fullName evidence="1">Uncharacterized protein</fullName>
    </submittedName>
</protein>
<organism evidence="1 2">
    <name type="scientific">Micromonospora rhizosphaerae</name>
    <dbReference type="NCBI Taxonomy" id="568872"/>
    <lineage>
        <taxon>Bacteria</taxon>
        <taxon>Bacillati</taxon>
        <taxon>Actinomycetota</taxon>
        <taxon>Actinomycetes</taxon>
        <taxon>Micromonosporales</taxon>
        <taxon>Micromonosporaceae</taxon>
        <taxon>Micromonospora</taxon>
    </lineage>
</organism>
<evidence type="ECO:0000313" key="2">
    <source>
        <dbReference type="Proteomes" id="UP000199413"/>
    </source>
</evidence>